<organism evidence="3 4">
    <name type="scientific">Pyrocoelia pectoralis</name>
    <dbReference type="NCBI Taxonomy" id="417401"/>
    <lineage>
        <taxon>Eukaryota</taxon>
        <taxon>Metazoa</taxon>
        <taxon>Ecdysozoa</taxon>
        <taxon>Arthropoda</taxon>
        <taxon>Hexapoda</taxon>
        <taxon>Insecta</taxon>
        <taxon>Pterygota</taxon>
        <taxon>Neoptera</taxon>
        <taxon>Endopterygota</taxon>
        <taxon>Coleoptera</taxon>
        <taxon>Polyphaga</taxon>
        <taxon>Elateriformia</taxon>
        <taxon>Elateroidea</taxon>
        <taxon>Lampyridae</taxon>
        <taxon>Lampyrinae</taxon>
        <taxon>Pyrocoelia</taxon>
    </lineage>
</organism>
<dbReference type="AlphaFoldDB" id="A0AAN7V8J6"/>
<dbReference type="Proteomes" id="UP001329430">
    <property type="component" value="Chromosome 5"/>
</dbReference>
<gene>
    <name evidence="3" type="ORF">RI129_007760</name>
</gene>
<feature type="domain" description="Pre-C2HC" evidence="2">
    <location>
        <begin position="202"/>
        <end position="270"/>
    </location>
</feature>
<evidence type="ECO:0000313" key="3">
    <source>
        <dbReference type="EMBL" id="KAK5643915.1"/>
    </source>
</evidence>
<evidence type="ECO:0000313" key="4">
    <source>
        <dbReference type="Proteomes" id="UP001329430"/>
    </source>
</evidence>
<dbReference type="Pfam" id="PF07530">
    <property type="entry name" value="PRE_C2HC"/>
    <property type="match status" value="1"/>
</dbReference>
<accession>A0AAN7V8J6</accession>
<evidence type="ECO:0000256" key="1">
    <source>
        <dbReference type="SAM" id="MobiDB-lite"/>
    </source>
</evidence>
<sequence>MYLPQTQVYYNSQPAYGNQQSYQYGLIPYTQNNNFSTETQHYNYLPVLQTYPNANIPVPGQTLNQAPSTQQSDISQNIAVDETDDESTHPWQQIKKRKRITPKRPIQQNKENQTSTQNRFSALDNTNTNEATQNSGESSEQTIRKPPPIFIYGVTNYYKMIEELAQLITQLKSAKIVYHTYQIKDERAYRVVVRNLHHTIDIEEIKDELLKHGHTVRNITNIRHRISKDPLPMFVVELEPAQNNKQVYEIKYLNYQQIKIEPPRKKTAIIQCTRCQAYGHSKGYCTKPYLCVKCGDEHQTAVCTKSKDSPATCALCRGPHPANYKGCRIYQQIQLNRNKTVYPPSTQAIKNMNTPIIEQIGYNSNLNNLTYAQVASPNFINNQTQNTSTNDISLSQFLSKFETMFSQLMNQNSTMLNLLTTLVNKLK</sequence>
<feature type="compositionally biased region" description="Polar residues" evidence="1">
    <location>
        <begin position="108"/>
        <end position="141"/>
    </location>
</feature>
<reference evidence="3 4" key="1">
    <citation type="journal article" date="2024" name="Insects">
        <title>An Improved Chromosome-Level Genome Assembly of the Firefly Pyrocoelia pectoralis.</title>
        <authorList>
            <person name="Fu X."/>
            <person name="Meyer-Rochow V.B."/>
            <person name="Ballantyne L."/>
            <person name="Zhu X."/>
        </authorList>
    </citation>
    <scope>NUCLEOTIDE SEQUENCE [LARGE SCALE GENOMIC DNA]</scope>
    <source>
        <strain evidence="3">XCY_ONT2</strain>
    </source>
</reference>
<proteinExistence type="predicted"/>
<dbReference type="InterPro" id="IPR006579">
    <property type="entry name" value="Pre_C2HC_dom"/>
</dbReference>
<dbReference type="PANTHER" id="PTHR33273:SF2">
    <property type="entry name" value="ENDONUCLEASE_EXONUCLEASE_PHOSPHATASE DOMAIN-CONTAINING PROTEIN"/>
    <property type="match status" value="1"/>
</dbReference>
<dbReference type="SMART" id="SM00596">
    <property type="entry name" value="PRE_C2HC"/>
    <property type="match status" value="1"/>
</dbReference>
<dbReference type="EMBL" id="JAVRBK010000005">
    <property type="protein sequence ID" value="KAK5643915.1"/>
    <property type="molecule type" value="Genomic_DNA"/>
</dbReference>
<feature type="region of interest" description="Disordered" evidence="1">
    <location>
        <begin position="81"/>
        <end position="144"/>
    </location>
</feature>
<protein>
    <recommendedName>
        <fullName evidence="2">Pre-C2HC domain-containing protein</fullName>
    </recommendedName>
</protein>
<dbReference type="PANTHER" id="PTHR33273">
    <property type="entry name" value="DOMAIN-CONTAINING PROTEIN, PUTATIVE-RELATED"/>
    <property type="match status" value="1"/>
</dbReference>
<comment type="caution">
    <text evidence="3">The sequence shown here is derived from an EMBL/GenBank/DDBJ whole genome shotgun (WGS) entry which is preliminary data.</text>
</comment>
<evidence type="ECO:0000259" key="2">
    <source>
        <dbReference type="SMART" id="SM00596"/>
    </source>
</evidence>
<keyword evidence="4" id="KW-1185">Reference proteome</keyword>
<name>A0AAN7V8J6_9COLE</name>